<dbReference type="InterPro" id="IPR036374">
    <property type="entry name" value="OxRdtase_Mopterin-bd_sf"/>
</dbReference>
<keyword evidence="1" id="KW-0732">Signal</keyword>
<dbReference type="Pfam" id="PF00174">
    <property type="entry name" value="Oxidored_molyb"/>
    <property type="match status" value="1"/>
</dbReference>
<gene>
    <name evidence="3" type="ORF">KUV26_22960</name>
</gene>
<dbReference type="EMBL" id="JAHVJA010000026">
    <property type="protein sequence ID" value="MBY6142296.1"/>
    <property type="molecule type" value="Genomic_DNA"/>
</dbReference>
<dbReference type="InterPro" id="IPR000572">
    <property type="entry name" value="OxRdtase_Mopterin-bd_dom"/>
</dbReference>
<accession>A0ABS7NQ69</accession>
<proteinExistence type="predicted"/>
<comment type="caution">
    <text evidence="3">The sequence shown here is derived from an EMBL/GenBank/DDBJ whole genome shotgun (WGS) entry which is preliminary data.</text>
</comment>
<feature type="signal peptide" evidence="1">
    <location>
        <begin position="1"/>
        <end position="15"/>
    </location>
</feature>
<evidence type="ECO:0000256" key="1">
    <source>
        <dbReference type="SAM" id="SignalP"/>
    </source>
</evidence>
<sequence>MLFKAFKIVAISVFAAQPLAAKNLDQPVGEVVLTVSGTPKAENAGEAAQFDLAMLEGLGAVEFETSTIWTQGVQHFEGLPLIQLVDHLGITGTTLRATAINDYSVDIPLADAVEGGPIIAYKHNGEEMSVRDKGPLWIVYPYDSKTEYQSEVVYSRSIWQLDRIEVIE</sequence>
<dbReference type="RefSeq" id="WP_222510202.1">
    <property type="nucleotide sequence ID" value="NZ_JAHVJA010000026.1"/>
</dbReference>
<dbReference type="SUPFAM" id="SSF56524">
    <property type="entry name" value="Oxidoreductase molybdopterin-binding domain"/>
    <property type="match status" value="1"/>
</dbReference>
<organism evidence="3 4">
    <name type="scientific">Leisingera daeponensis</name>
    <dbReference type="NCBI Taxonomy" id="405746"/>
    <lineage>
        <taxon>Bacteria</taxon>
        <taxon>Pseudomonadati</taxon>
        <taxon>Pseudomonadota</taxon>
        <taxon>Alphaproteobacteria</taxon>
        <taxon>Rhodobacterales</taxon>
        <taxon>Roseobacteraceae</taxon>
        <taxon>Leisingera</taxon>
    </lineage>
</organism>
<feature type="domain" description="Oxidoreductase molybdopterin-binding" evidence="2">
    <location>
        <begin position="71"/>
        <end position="141"/>
    </location>
</feature>
<evidence type="ECO:0000259" key="2">
    <source>
        <dbReference type="Pfam" id="PF00174"/>
    </source>
</evidence>
<feature type="chain" id="PRO_5045993915" evidence="1">
    <location>
        <begin position="16"/>
        <end position="168"/>
    </location>
</feature>
<reference evidence="3 4" key="1">
    <citation type="submission" date="2021-06" db="EMBL/GenBank/DDBJ databases">
        <title>50 bacteria genomes isolated from Dapeng, Shenzhen, China.</title>
        <authorList>
            <person name="Zheng W."/>
            <person name="Yu S."/>
            <person name="Huang Y."/>
        </authorList>
    </citation>
    <scope>NUCLEOTIDE SEQUENCE [LARGE SCALE GENOMIC DNA]</scope>
    <source>
        <strain evidence="3 4">DP1N14-2</strain>
    </source>
</reference>
<keyword evidence="4" id="KW-1185">Reference proteome</keyword>
<evidence type="ECO:0000313" key="3">
    <source>
        <dbReference type="EMBL" id="MBY6142296.1"/>
    </source>
</evidence>
<protein>
    <submittedName>
        <fullName evidence="3">Molybdopterin-dependent oxidoreductase</fullName>
    </submittedName>
</protein>
<dbReference type="Gene3D" id="3.90.420.10">
    <property type="entry name" value="Oxidoreductase, molybdopterin-binding domain"/>
    <property type="match status" value="1"/>
</dbReference>
<evidence type="ECO:0000313" key="4">
    <source>
        <dbReference type="Proteomes" id="UP000766629"/>
    </source>
</evidence>
<dbReference type="Proteomes" id="UP000766629">
    <property type="component" value="Unassembled WGS sequence"/>
</dbReference>
<name>A0ABS7NQ69_9RHOB</name>